<dbReference type="RefSeq" id="XP_007514455.1">
    <property type="nucleotide sequence ID" value="XM_007514393.1"/>
</dbReference>
<dbReference type="KEGG" id="bpg:Bathy03g02230"/>
<dbReference type="OrthoDB" id="67700at2759"/>
<evidence type="ECO:0000313" key="2">
    <source>
        <dbReference type="EMBL" id="CCO15892.1"/>
    </source>
</evidence>
<feature type="region of interest" description="Disordered" evidence="1">
    <location>
        <begin position="88"/>
        <end position="114"/>
    </location>
</feature>
<organism evidence="2 3">
    <name type="scientific">Bathycoccus prasinos</name>
    <dbReference type="NCBI Taxonomy" id="41875"/>
    <lineage>
        <taxon>Eukaryota</taxon>
        <taxon>Viridiplantae</taxon>
        <taxon>Chlorophyta</taxon>
        <taxon>Mamiellophyceae</taxon>
        <taxon>Mamiellales</taxon>
        <taxon>Bathycoccaceae</taxon>
        <taxon>Bathycoccus</taxon>
    </lineage>
</organism>
<gene>
    <name evidence="2" type="ORF">Bathy03g02230</name>
</gene>
<protein>
    <submittedName>
        <fullName evidence="2">Unnamed protein product</fullName>
    </submittedName>
</protein>
<keyword evidence="3" id="KW-1185">Reference proteome</keyword>
<dbReference type="Proteomes" id="UP000198341">
    <property type="component" value="Chromosome 3"/>
</dbReference>
<evidence type="ECO:0000256" key="1">
    <source>
        <dbReference type="SAM" id="MobiDB-lite"/>
    </source>
</evidence>
<proteinExistence type="predicted"/>
<name>K8ECW6_9CHLO</name>
<sequence length="282" mass="32208">MGKSEVYLTSFDVSPVEYFDLMLDTVVQQEIHTSKDGLNMSVWRASDGPLLGVPNGTSRVVFSEPDLKVPKFLKKWVQKAQSYNEYSDFYPPKLGGDGDDGEDGGKGANRARTTSKRECVVVPHVGANRMTMTFTEYYTEHEESTARNPKCLVRSEVFVEVRAPLIGSKMEQWILNTSREKVEERDAFVRRMLEKSKEKRGKSKGLEKRGKNEKWRRKFYSSQWFEEDSALEESESASVEESRITSGSNDNSEVKLESLESFPIKPRTKGLRRVFSARDLAF</sequence>
<dbReference type="GeneID" id="19016761"/>
<dbReference type="AlphaFoldDB" id="K8ECW6"/>
<evidence type="ECO:0000313" key="3">
    <source>
        <dbReference type="Proteomes" id="UP000198341"/>
    </source>
</evidence>
<reference evidence="2 3" key="1">
    <citation type="submission" date="2011-10" db="EMBL/GenBank/DDBJ databases">
        <authorList>
            <person name="Genoscope - CEA"/>
        </authorList>
    </citation>
    <scope>NUCLEOTIDE SEQUENCE [LARGE SCALE GENOMIC DNA]</scope>
    <source>
        <strain evidence="2 3">RCC 1105</strain>
    </source>
</reference>
<feature type="compositionally biased region" description="Acidic residues" evidence="1">
    <location>
        <begin position="226"/>
        <end position="235"/>
    </location>
</feature>
<feature type="region of interest" description="Disordered" evidence="1">
    <location>
        <begin position="226"/>
        <end position="259"/>
    </location>
</feature>
<accession>K8ECW6</accession>
<dbReference type="EMBL" id="FO082276">
    <property type="protein sequence ID" value="CCO15892.1"/>
    <property type="molecule type" value="Genomic_DNA"/>
</dbReference>